<dbReference type="PANTHER" id="PTHR35788:SF1">
    <property type="entry name" value="EXPORTED PROTEIN"/>
    <property type="match status" value="1"/>
</dbReference>
<feature type="region of interest" description="Disordered" evidence="1">
    <location>
        <begin position="98"/>
        <end position="119"/>
    </location>
</feature>
<evidence type="ECO:0000313" key="2">
    <source>
        <dbReference type="EMBL" id="TCN27446.1"/>
    </source>
</evidence>
<evidence type="ECO:0000313" key="3">
    <source>
        <dbReference type="Proteomes" id="UP000295689"/>
    </source>
</evidence>
<dbReference type="InterPro" id="IPR007391">
    <property type="entry name" value="Vancomycin_resist_VanW"/>
</dbReference>
<proteinExistence type="predicted"/>
<organism evidence="2 3">
    <name type="scientific">Mesobacillus foraminis</name>
    <dbReference type="NCBI Taxonomy" id="279826"/>
    <lineage>
        <taxon>Bacteria</taxon>
        <taxon>Bacillati</taxon>
        <taxon>Bacillota</taxon>
        <taxon>Bacilli</taxon>
        <taxon>Bacillales</taxon>
        <taxon>Bacillaceae</taxon>
        <taxon>Mesobacillus</taxon>
    </lineage>
</organism>
<evidence type="ECO:0000256" key="1">
    <source>
        <dbReference type="SAM" id="MobiDB-lite"/>
    </source>
</evidence>
<feature type="compositionally biased region" description="Basic and acidic residues" evidence="1">
    <location>
        <begin position="20"/>
        <end position="53"/>
    </location>
</feature>
<gene>
    <name evidence="2" type="ORF">EV146_102397</name>
</gene>
<feature type="compositionally biased region" description="Basic and acidic residues" evidence="1">
    <location>
        <begin position="98"/>
        <end position="114"/>
    </location>
</feature>
<protein>
    <submittedName>
        <fullName evidence="2">VanW like protein</fullName>
    </submittedName>
</protein>
<dbReference type="Proteomes" id="UP000295689">
    <property type="component" value="Unassembled WGS sequence"/>
</dbReference>
<accession>A0A4R2BKE4</accession>
<dbReference type="InterPro" id="IPR052913">
    <property type="entry name" value="Glycopeptide_resist_protein"/>
</dbReference>
<dbReference type="PANTHER" id="PTHR35788">
    <property type="entry name" value="EXPORTED PROTEIN-RELATED"/>
    <property type="match status" value="1"/>
</dbReference>
<feature type="region of interest" description="Disordered" evidence="1">
    <location>
        <begin position="13"/>
        <end position="53"/>
    </location>
</feature>
<dbReference type="Pfam" id="PF04294">
    <property type="entry name" value="VanW"/>
    <property type="match status" value="1"/>
</dbReference>
<reference evidence="2 3" key="1">
    <citation type="journal article" date="2015" name="Stand. Genomic Sci.">
        <title>Genomic Encyclopedia of Bacterial and Archaeal Type Strains, Phase III: the genomes of soil and plant-associated and newly described type strains.</title>
        <authorList>
            <person name="Whitman W.B."/>
            <person name="Woyke T."/>
            <person name="Klenk H.P."/>
            <person name="Zhou Y."/>
            <person name="Lilburn T.G."/>
            <person name="Beck B.J."/>
            <person name="De Vos P."/>
            <person name="Vandamme P."/>
            <person name="Eisen J.A."/>
            <person name="Garrity G."/>
            <person name="Hugenholtz P."/>
            <person name="Kyrpides N.C."/>
        </authorList>
    </citation>
    <scope>NUCLEOTIDE SEQUENCE [LARGE SCALE GENOMIC DNA]</scope>
    <source>
        <strain evidence="2 3">CV53</strain>
    </source>
</reference>
<dbReference type="AlphaFoldDB" id="A0A4R2BKE4"/>
<name>A0A4R2BKE4_9BACI</name>
<keyword evidence="3" id="KW-1185">Reference proteome</keyword>
<comment type="caution">
    <text evidence="2">The sequence shown here is derived from an EMBL/GenBank/DDBJ whole genome shotgun (WGS) entry which is preliminary data.</text>
</comment>
<dbReference type="EMBL" id="SLVV01000002">
    <property type="protein sequence ID" value="TCN27446.1"/>
    <property type="molecule type" value="Genomic_DNA"/>
</dbReference>
<sequence>MLMCSLIGLSGCAEQTATEGKTENKDPKTEVKQENKEKTAKEPAKQKAEEKPIVVNIKDPDKGNVIKTFEPLKMGYGKDNKKYKEEIEKWAHELARGTDEKPGYDKRNTPDRIDGNGQVVKGTPRVILEEEELVEKVMEASAKGGEVSLPLYVSASGYKAEDAEHLNEVVVASYKTYFNAGVAGRTKNIELSAKAINNVIVGIDDYFSFNTTVGPSDEAHGYQPAEEAINGKLVMGIGGGICQTSSTLFNAVDQLGVDYVEKHHHSVTVGYVPKGRDATVSYGGKDFRFQNKSGAPFLVKAIVGNGTLTVEIRTSKKFEGLIKKQV</sequence>